<dbReference type="Proteomes" id="UP001239085">
    <property type="component" value="Unassembled WGS sequence"/>
</dbReference>
<evidence type="ECO:0000313" key="2">
    <source>
        <dbReference type="Proteomes" id="UP001239085"/>
    </source>
</evidence>
<protein>
    <recommendedName>
        <fullName evidence="3">DUF2993 domain-containing protein</fullName>
    </recommendedName>
</protein>
<keyword evidence="2" id="KW-1185">Reference proteome</keyword>
<gene>
    <name evidence="1" type="ORF">QFZ46_001166</name>
</gene>
<name>A0ABU0P6Q1_9MICO</name>
<dbReference type="RefSeq" id="WP_307359334.1">
    <property type="nucleotide sequence ID" value="NZ_JAUSXK010000001.1"/>
</dbReference>
<accession>A0ABU0P6Q1</accession>
<dbReference type="EMBL" id="JAUSXK010000001">
    <property type="protein sequence ID" value="MDQ0643006.1"/>
    <property type="molecule type" value="Genomic_DNA"/>
</dbReference>
<evidence type="ECO:0008006" key="3">
    <source>
        <dbReference type="Google" id="ProtNLM"/>
    </source>
</evidence>
<comment type="caution">
    <text evidence="1">The sequence shown here is derived from an EMBL/GenBank/DDBJ whole genome shotgun (WGS) entry which is preliminary data.</text>
</comment>
<organism evidence="1 2">
    <name type="scientific">Microbacterium murale</name>
    <dbReference type="NCBI Taxonomy" id="1081040"/>
    <lineage>
        <taxon>Bacteria</taxon>
        <taxon>Bacillati</taxon>
        <taxon>Actinomycetota</taxon>
        <taxon>Actinomycetes</taxon>
        <taxon>Micrococcales</taxon>
        <taxon>Microbacteriaceae</taxon>
        <taxon>Microbacterium</taxon>
    </lineage>
</organism>
<proteinExistence type="predicted"/>
<sequence length="303" mass="32833">MTTAWPGDSATVVRWVRSTLRHTAGDSGEIDLKGLEDIEVTADVTGNDLDHLTIDATGTKLTLDWNAPPMPAGPATDAPARLDPVTDHATESEIILREPGIVKNFRFSARPMRIERSALTVDVQAFDIPVLWLTAAEPAEPGVPESAHTIVPDDDLDGLRGTFHVSIATKDLVPLIASVARPMLRGNGIHLGRLRLEIARDGSDGIRVAAYAGVRWKLVMASARAEARIDVTRDAVITVRDLTLGSRNLLVKAALLFARKHVRGMVGRQVDLNEMIAEEGTNLRLHDVCVGTGDRLSVEGRFD</sequence>
<reference evidence="1 2" key="1">
    <citation type="submission" date="2023-07" db="EMBL/GenBank/DDBJ databases">
        <title>Comparative genomics of wheat-associated soil bacteria to identify genetic determinants of phenazine resistance.</title>
        <authorList>
            <person name="Mouncey N."/>
        </authorList>
    </citation>
    <scope>NUCLEOTIDE SEQUENCE [LARGE SCALE GENOMIC DNA]</scope>
    <source>
        <strain evidence="1 2">W2I7</strain>
    </source>
</reference>
<evidence type="ECO:0000313" key="1">
    <source>
        <dbReference type="EMBL" id="MDQ0643006.1"/>
    </source>
</evidence>